<dbReference type="EMBL" id="JACICC010000001">
    <property type="protein sequence ID" value="MBB3808036.1"/>
    <property type="molecule type" value="Genomic_DNA"/>
</dbReference>
<proteinExistence type="predicted"/>
<dbReference type="Proteomes" id="UP000537592">
    <property type="component" value="Unassembled WGS sequence"/>
</dbReference>
<protein>
    <submittedName>
        <fullName evidence="2">Uncharacterized protein</fullName>
    </submittedName>
</protein>
<feature type="region of interest" description="Disordered" evidence="1">
    <location>
        <begin position="19"/>
        <end position="39"/>
    </location>
</feature>
<name>A0A7W5Z1H3_9HYPH</name>
<organism evidence="2 3">
    <name type="scientific">Pseudochelatococcus contaminans</name>
    <dbReference type="NCBI Taxonomy" id="1538103"/>
    <lineage>
        <taxon>Bacteria</taxon>
        <taxon>Pseudomonadati</taxon>
        <taxon>Pseudomonadota</taxon>
        <taxon>Alphaproteobacteria</taxon>
        <taxon>Hyphomicrobiales</taxon>
        <taxon>Chelatococcaceae</taxon>
        <taxon>Pseudochelatococcus</taxon>
    </lineage>
</organism>
<evidence type="ECO:0000256" key="1">
    <source>
        <dbReference type="SAM" id="MobiDB-lite"/>
    </source>
</evidence>
<comment type="caution">
    <text evidence="2">The sequence shown here is derived from an EMBL/GenBank/DDBJ whole genome shotgun (WGS) entry which is preliminary data.</text>
</comment>
<evidence type="ECO:0000313" key="3">
    <source>
        <dbReference type="Proteomes" id="UP000537592"/>
    </source>
</evidence>
<dbReference type="RefSeq" id="WP_183750087.1">
    <property type="nucleotide sequence ID" value="NZ_JACICC010000001.1"/>
</dbReference>
<gene>
    <name evidence="2" type="ORF">FHS81_000090</name>
</gene>
<dbReference type="AlphaFoldDB" id="A0A7W5Z1H3"/>
<accession>A0A7W5Z1H3</accession>
<reference evidence="2 3" key="1">
    <citation type="submission" date="2020-08" db="EMBL/GenBank/DDBJ databases">
        <title>Genomic Encyclopedia of Type Strains, Phase IV (KMG-IV): sequencing the most valuable type-strain genomes for metagenomic binning, comparative biology and taxonomic classification.</title>
        <authorList>
            <person name="Goeker M."/>
        </authorList>
    </citation>
    <scope>NUCLEOTIDE SEQUENCE [LARGE SCALE GENOMIC DNA]</scope>
    <source>
        <strain evidence="2 3">DSM 28760</strain>
    </source>
</reference>
<sequence length="153" mass="17282">MVDSIFDLPPAAEFAKRAAEKRAEEDARRQQLHETGDTQREELINSLLHANEVATEEALKRVSVLVRTASDHGLNEVLINRFPTEILTDHGRAILASDPEWPDTLQGQPRTLYNIWKEHLQPLGYGLRVEIVDYRNDLPGDVGAFLFWGAQAV</sequence>
<evidence type="ECO:0000313" key="2">
    <source>
        <dbReference type="EMBL" id="MBB3808036.1"/>
    </source>
</evidence>
<keyword evidence="3" id="KW-1185">Reference proteome</keyword>